<reference evidence="1" key="1">
    <citation type="submission" date="2023-01" db="EMBL/GenBank/DDBJ databases">
        <authorList>
            <person name="Piombo E."/>
        </authorList>
    </citation>
    <scope>NUCLEOTIDE SEQUENCE</scope>
</reference>
<organism evidence="1 2">
    <name type="scientific">Clonostachys chloroleuca</name>
    <dbReference type="NCBI Taxonomy" id="1926264"/>
    <lineage>
        <taxon>Eukaryota</taxon>
        <taxon>Fungi</taxon>
        <taxon>Dikarya</taxon>
        <taxon>Ascomycota</taxon>
        <taxon>Pezizomycotina</taxon>
        <taxon>Sordariomycetes</taxon>
        <taxon>Hypocreomycetidae</taxon>
        <taxon>Hypocreales</taxon>
        <taxon>Bionectriaceae</taxon>
        <taxon>Clonostachys</taxon>
    </lineage>
</organism>
<protein>
    <submittedName>
        <fullName evidence="1">Uncharacterized protein</fullName>
    </submittedName>
</protein>
<evidence type="ECO:0000313" key="2">
    <source>
        <dbReference type="Proteomes" id="UP001160390"/>
    </source>
</evidence>
<dbReference type="EMBL" id="CABFNP030000617">
    <property type="protein sequence ID" value="CAI6060503.1"/>
    <property type="molecule type" value="Genomic_DNA"/>
</dbReference>
<evidence type="ECO:0000313" key="1">
    <source>
        <dbReference type="EMBL" id="CAI6060503.1"/>
    </source>
</evidence>
<comment type="caution">
    <text evidence="1">The sequence shown here is derived from an EMBL/GenBank/DDBJ whole genome shotgun (WGS) entry which is preliminary data.</text>
</comment>
<accession>A0AA35PYT6</accession>
<dbReference type="Proteomes" id="UP001160390">
    <property type="component" value="Unassembled WGS sequence"/>
</dbReference>
<keyword evidence="2" id="KW-1185">Reference proteome</keyword>
<gene>
    <name evidence="1" type="ORF">CCHLO57077_00017327</name>
</gene>
<dbReference type="AlphaFoldDB" id="A0AA35PYT6"/>
<name>A0AA35PYT6_9HYPO</name>
<proteinExistence type="predicted"/>
<sequence length="71" mass="8102">MICPPLIHGPRRRPCNTTSMQVYWISSIILERKKGFLIVSLELLKGDATISNDTTVTWGSHGYYFAENGMW</sequence>